<dbReference type="EMBL" id="JACTNF010000013">
    <property type="protein sequence ID" value="MBO1075600.1"/>
    <property type="molecule type" value="Genomic_DNA"/>
</dbReference>
<name>A0ABS3KDU1_9PROT</name>
<dbReference type="Pfam" id="PF07690">
    <property type="entry name" value="MFS_1"/>
    <property type="match status" value="1"/>
</dbReference>
<evidence type="ECO:0000313" key="8">
    <source>
        <dbReference type="EMBL" id="MBO1075600.1"/>
    </source>
</evidence>
<evidence type="ECO:0000256" key="4">
    <source>
        <dbReference type="ARBA" id="ARBA00022989"/>
    </source>
</evidence>
<feature type="transmembrane region" description="Helical" evidence="6">
    <location>
        <begin position="21"/>
        <end position="42"/>
    </location>
</feature>
<evidence type="ECO:0000256" key="5">
    <source>
        <dbReference type="ARBA" id="ARBA00023136"/>
    </source>
</evidence>
<dbReference type="InterPro" id="IPR011701">
    <property type="entry name" value="MFS"/>
</dbReference>
<feature type="domain" description="Major facilitator superfamily (MFS) profile" evidence="7">
    <location>
        <begin position="25"/>
        <end position="405"/>
    </location>
</feature>
<evidence type="ECO:0000259" key="7">
    <source>
        <dbReference type="PROSITE" id="PS50850"/>
    </source>
</evidence>
<dbReference type="PANTHER" id="PTHR43124">
    <property type="entry name" value="PURINE EFFLUX PUMP PBUE"/>
    <property type="match status" value="1"/>
</dbReference>
<feature type="transmembrane region" description="Helical" evidence="6">
    <location>
        <begin position="177"/>
        <end position="199"/>
    </location>
</feature>
<dbReference type="InterPro" id="IPR050189">
    <property type="entry name" value="MFS_Efflux_Transporters"/>
</dbReference>
<keyword evidence="4 6" id="KW-1133">Transmembrane helix</keyword>
<feature type="transmembrane region" description="Helical" evidence="6">
    <location>
        <begin position="54"/>
        <end position="79"/>
    </location>
</feature>
<dbReference type="PROSITE" id="PS50850">
    <property type="entry name" value="MFS"/>
    <property type="match status" value="1"/>
</dbReference>
<feature type="transmembrane region" description="Helical" evidence="6">
    <location>
        <begin position="91"/>
        <end position="110"/>
    </location>
</feature>
<feature type="transmembrane region" description="Helical" evidence="6">
    <location>
        <begin position="380"/>
        <end position="402"/>
    </location>
</feature>
<feature type="transmembrane region" description="Helical" evidence="6">
    <location>
        <begin position="116"/>
        <end position="138"/>
    </location>
</feature>
<dbReference type="CDD" id="cd17324">
    <property type="entry name" value="MFS_NepI_like"/>
    <property type="match status" value="1"/>
</dbReference>
<gene>
    <name evidence="8" type="ORF">IAI60_13375</name>
</gene>
<keyword evidence="3 6" id="KW-0812">Transmembrane</keyword>
<evidence type="ECO:0000256" key="1">
    <source>
        <dbReference type="ARBA" id="ARBA00004651"/>
    </source>
</evidence>
<feature type="transmembrane region" description="Helical" evidence="6">
    <location>
        <begin position="319"/>
        <end position="339"/>
    </location>
</feature>
<dbReference type="InterPro" id="IPR036259">
    <property type="entry name" value="MFS_trans_sf"/>
</dbReference>
<sequence>MSRPAEEAASTAPAPAGTNTASLAVLPLLALAAFASGCGMRLLDPLLPTVAGDLMVTVADAAIVISAFALPYGLCQVVLGPLGDRFGKLRVLVTGLLLYGLATAVCASAASLGQLVVLRAIAGGLAGAIVPLAMAWIGDNVPYADRQATLGRFLTGMVMAQLLTGPLAGVAGQALGWRAVFLLVGVQAVLTAAGIMAVLGRKLWRPEPSSAAGSGIARYLMLLRRPAGRRLLLASFFDGLLLFGGAFPFIGSYLIQVFHLEAWQAGLVVAVFGLGSFLYTRIARLLLARFGERRLLLTGGLVLAAGLAAVGLAPNWWVVAGLQAILGLAFFMFHGTLQARSTEALPEARATAVSAFAMALFLGQALGSICFGLVMARAGYTGAFLLAGLAMTVLALWTRAAVLTR</sequence>
<keyword evidence="9" id="KW-1185">Reference proteome</keyword>
<comment type="subcellular location">
    <subcellularLocation>
        <location evidence="1">Cell membrane</location>
        <topology evidence="1">Multi-pass membrane protein</topology>
    </subcellularLocation>
</comment>
<evidence type="ECO:0000256" key="2">
    <source>
        <dbReference type="ARBA" id="ARBA00022475"/>
    </source>
</evidence>
<dbReference type="RefSeq" id="WP_207447932.1">
    <property type="nucleotide sequence ID" value="NZ_CP061091.1"/>
</dbReference>
<feature type="transmembrane region" description="Helical" evidence="6">
    <location>
        <begin position="150"/>
        <end position="171"/>
    </location>
</feature>
<feature type="transmembrane region" description="Helical" evidence="6">
    <location>
        <begin position="351"/>
        <end position="374"/>
    </location>
</feature>
<organism evidence="8 9">
    <name type="scientific">Roseomonas marmotae</name>
    <dbReference type="NCBI Taxonomy" id="2768161"/>
    <lineage>
        <taxon>Bacteria</taxon>
        <taxon>Pseudomonadati</taxon>
        <taxon>Pseudomonadota</taxon>
        <taxon>Alphaproteobacteria</taxon>
        <taxon>Acetobacterales</taxon>
        <taxon>Roseomonadaceae</taxon>
        <taxon>Roseomonas</taxon>
    </lineage>
</organism>
<feature type="transmembrane region" description="Helical" evidence="6">
    <location>
        <begin position="295"/>
        <end position="313"/>
    </location>
</feature>
<dbReference type="Gene3D" id="1.20.1250.20">
    <property type="entry name" value="MFS general substrate transporter like domains"/>
    <property type="match status" value="1"/>
</dbReference>
<feature type="transmembrane region" description="Helical" evidence="6">
    <location>
        <begin position="231"/>
        <end position="250"/>
    </location>
</feature>
<dbReference type="InterPro" id="IPR020846">
    <property type="entry name" value="MFS_dom"/>
</dbReference>
<dbReference type="Proteomes" id="UP001518990">
    <property type="component" value="Unassembled WGS sequence"/>
</dbReference>
<evidence type="ECO:0000256" key="6">
    <source>
        <dbReference type="SAM" id="Phobius"/>
    </source>
</evidence>
<protein>
    <submittedName>
        <fullName evidence="8">MFS transporter</fullName>
    </submittedName>
</protein>
<dbReference type="PANTHER" id="PTHR43124:SF3">
    <property type="entry name" value="CHLORAMPHENICOL EFFLUX PUMP RV0191"/>
    <property type="match status" value="1"/>
</dbReference>
<dbReference type="SUPFAM" id="SSF103473">
    <property type="entry name" value="MFS general substrate transporter"/>
    <property type="match status" value="1"/>
</dbReference>
<evidence type="ECO:0000313" key="9">
    <source>
        <dbReference type="Proteomes" id="UP001518990"/>
    </source>
</evidence>
<evidence type="ECO:0000256" key="3">
    <source>
        <dbReference type="ARBA" id="ARBA00022692"/>
    </source>
</evidence>
<accession>A0ABS3KDU1</accession>
<keyword evidence="2" id="KW-1003">Cell membrane</keyword>
<feature type="transmembrane region" description="Helical" evidence="6">
    <location>
        <begin position="262"/>
        <end position="283"/>
    </location>
</feature>
<proteinExistence type="predicted"/>
<comment type="caution">
    <text evidence="8">The sequence shown here is derived from an EMBL/GenBank/DDBJ whole genome shotgun (WGS) entry which is preliminary data.</text>
</comment>
<reference evidence="8 9" key="1">
    <citation type="submission" date="2020-09" db="EMBL/GenBank/DDBJ databases">
        <title>Roseomonas.</title>
        <authorList>
            <person name="Zhu W."/>
        </authorList>
    </citation>
    <scope>NUCLEOTIDE SEQUENCE [LARGE SCALE GENOMIC DNA]</scope>
    <source>
        <strain evidence="8 9">1311</strain>
    </source>
</reference>
<keyword evidence="5 6" id="KW-0472">Membrane</keyword>